<dbReference type="SMART" id="SM01294">
    <property type="entry name" value="PKS_PP_betabranch"/>
    <property type="match status" value="1"/>
</dbReference>
<dbReference type="SMART" id="SM00826">
    <property type="entry name" value="PKS_DH"/>
    <property type="match status" value="1"/>
</dbReference>
<keyword evidence="6" id="KW-0045">Antibiotic biosynthesis</keyword>
<feature type="active site" description="Proton donor; for dehydratase activity" evidence="9">
    <location>
        <position position="1157"/>
    </location>
</feature>
<dbReference type="InterPro" id="IPR049900">
    <property type="entry name" value="PKS_mFAS_DH"/>
</dbReference>
<evidence type="ECO:0008006" key="17">
    <source>
        <dbReference type="Google" id="ProtNLM"/>
    </source>
</evidence>
<dbReference type="InterPro" id="IPR013968">
    <property type="entry name" value="PKS_KR"/>
</dbReference>
<evidence type="ECO:0000256" key="3">
    <source>
        <dbReference type="ARBA" id="ARBA00022450"/>
    </source>
</evidence>
<feature type="region of interest" description="N-terminal hotdog fold" evidence="9">
    <location>
        <begin position="970"/>
        <end position="1085"/>
    </location>
</feature>
<dbReference type="InterPro" id="IPR015083">
    <property type="entry name" value="NorB/c/GfsB-D-like_docking"/>
</dbReference>
<keyword evidence="16" id="KW-1185">Reference proteome</keyword>
<dbReference type="PROSITE" id="PS00012">
    <property type="entry name" value="PHOSPHOPANTETHEINE"/>
    <property type="match status" value="1"/>
</dbReference>
<dbReference type="PANTHER" id="PTHR43775">
    <property type="entry name" value="FATTY ACID SYNTHASE"/>
    <property type="match status" value="1"/>
</dbReference>
<dbReference type="InterPro" id="IPR055123">
    <property type="entry name" value="SpnB-like_Rossmann"/>
</dbReference>
<evidence type="ECO:0000256" key="8">
    <source>
        <dbReference type="ARBA" id="ARBA00023315"/>
    </source>
</evidence>
<dbReference type="InterPro" id="IPR020806">
    <property type="entry name" value="PKS_PP-bd"/>
</dbReference>
<dbReference type="CDD" id="cd08956">
    <property type="entry name" value="KR_3_FAS_SDR_x"/>
    <property type="match status" value="1"/>
</dbReference>
<dbReference type="SUPFAM" id="SSF47336">
    <property type="entry name" value="ACP-like"/>
    <property type="match status" value="1"/>
</dbReference>
<dbReference type="Pfam" id="PF00698">
    <property type="entry name" value="Acyl_transf_1"/>
    <property type="match status" value="1"/>
</dbReference>
<dbReference type="CDD" id="cd00833">
    <property type="entry name" value="PKS"/>
    <property type="match status" value="1"/>
</dbReference>
<dbReference type="PROSITE" id="PS52019">
    <property type="entry name" value="PKS_MFAS_DH"/>
    <property type="match status" value="1"/>
</dbReference>
<dbReference type="InterPro" id="IPR050091">
    <property type="entry name" value="PKS_NRPS_Biosynth_Enz"/>
</dbReference>
<accession>A0ABP6XIB8</accession>
<feature type="compositionally biased region" description="Polar residues" evidence="11">
    <location>
        <begin position="1370"/>
        <end position="1384"/>
    </location>
</feature>
<dbReference type="InterPro" id="IPR036736">
    <property type="entry name" value="ACP-like_sf"/>
</dbReference>
<dbReference type="Gene3D" id="1.10.1200.10">
    <property type="entry name" value="ACP-like"/>
    <property type="match status" value="1"/>
</dbReference>
<evidence type="ECO:0000256" key="7">
    <source>
        <dbReference type="ARBA" id="ARBA00023268"/>
    </source>
</evidence>
<feature type="active site" description="Proton acceptor; for dehydratase activity" evidence="9">
    <location>
        <position position="1001"/>
    </location>
</feature>
<feature type="region of interest" description="Disordered" evidence="11">
    <location>
        <begin position="899"/>
        <end position="922"/>
    </location>
</feature>
<feature type="domain" description="PKS/mFAS DH" evidence="14">
    <location>
        <begin position="970"/>
        <end position="1231"/>
    </location>
</feature>
<dbReference type="InterPro" id="IPR016039">
    <property type="entry name" value="Thiolase-like"/>
</dbReference>
<dbReference type="InterPro" id="IPR042104">
    <property type="entry name" value="PKS_dehydratase_sf"/>
</dbReference>
<dbReference type="InterPro" id="IPR036291">
    <property type="entry name" value="NAD(P)-bd_dom_sf"/>
</dbReference>
<feature type="domain" description="Carrier" evidence="12">
    <location>
        <begin position="1665"/>
        <end position="1740"/>
    </location>
</feature>
<dbReference type="InterPro" id="IPR016035">
    <property type="entry name" value="Acyl_Trfase/lysoPLipase"/>
</dbReference>
<dbReference type="Pfam" id="PF00550">
    <property type="entry name" value="PP-binding"/>
    <property type="match status" value="1"/>
</dbReference>
<dbReference type="InterPro" id="IPR014031">
    <property type="entry name" value="Ketoacyl_synth_C"/>
</dbReference>
<sequence length="1820" mass="190899">MATSTDRAIEALRAALLENEQLRRQNRRLVEASSEPIAIVGMACRYPGGVASPEDLWNLAAGGVDAISAFPERRGWNIEELYDSDPERPGTTYAKQGGFLHDADGFDAGFFGITPREAMAIDPQQRLLLETSWEAFERAGVDPDALRGSRTGVFVGIMYNDYAGRLYHRIPEEHEGSLGIGSSPSVASGRISYTFGFEGPAVTVDTACSSSLVALHLAVQALRNGECALALAGGVTVMSTPGIFVEFSRQRALSPDGRCKAFSEAADGTGWGEGAGILLLEKLSDARANGHPVLAIVRGSAINQDGRSSQLTAPNGPSQQRVIRQALANAHLTPADVDAVEAHGTGTTLGDPIEAQALLATYGQDREVPLWLGSIKSNIGHTQAAAGVAGIIKMIQAMHHGLLPKTLHAGTPSHHVDWTAGAVSLLTEPTPWPARDDRPRRAAVSSFGISGTNAHVILEEVPRVPAQTAAQPPVTQAAAEPAAVGDPVPWVLSGRTEQAVRDQAARLAVHLTGHPELDPADVGYTLATAKTHHAYRAGLVGSDGGELMRGLEALASGRAAARLVKGTANGGKVVFVFPGQGSQWPEMARGLLDSEPVFAGHLRRCAEALAPYTDWSLIDTLRGTGASLERVDVVQPVLFAVMTGLAALWQSAGVRPDAVVGHSQGEIAAAYVAGALSLEDAAKVAALRSRAITALAGTGTMASVPLPAPEVAARYGWVEIAAVNGPSATIVAGSDEAVAELIERCQADGVQAKTVKVDYASHSSHVEAVRDQLAEALAGIRPRSSRIAFYSTVTGEPLDTAGLDATYWYTNLRSTVRYETAVRALRAAGHRVFVEASPHPVLTSATEDTLDGTGVAIGSLRRDDGGRERVLLSFAQAHAHGVPVNWTAVFAGIGAGDRDTATTTAGPDETAPTVGQVRTAAGGGDGDDVVARVFRRVELPTYAFQRRPYWLDAPKTLGDASELGLAPCAHPLLGAGTDLPDGGRLFMGRVGAGSFPWLADHVVMGSVIMPGSAFVELALHVADVVGAAGVEELTFQAPLVFPADQPVQLQVTLNGNDLAIHSRPAPDDPWTCHAAGALSTEPPHTPARSATPPPGAEPIAVESFYDELVAGGFEYGPAFQGLRAAWRHGGDVYAEVELAEEQRQEAGQYAIHPALLDAALHTAGLLESREPGLAFSWSGITVSRPGTAKVLVRLSPEAGGSMSLTIADEDDRPVAGIAALAMRPVTVPRRLPYRLEWSAAPARRDGVPEAVVVWPQAGELPEQVHETAERTLALVQEWLADDRDGRLALVTSGAVAISAAEDVRDLAGAAVWGLVRTAQAEHPDRFVLVDVDDPDALPAALATGEPQVAMRAGQAKIPRLTRITHPPTPAESSDTGPGNATSDGSGEAVPGGFRGIDPEGTVLVTGATGGLGGPLTKHLVSGLGARRLLLASRRGQDAPGAAELAGELRELGADVRLAACDVADPDSLAALLAEIPAAHPLTMVVHAAGVVSGGIVGSLGTAELHTVLRPKVDAAWNLHEQTRRLGVRSFVLFSSLSSVFGNPGQANYAAANAYLDALAHRRRALGLPAVSLMWGVWETDGGMAELLDGTDRGRMGKAGVVPMSSEVALELFDASLELDLPVVAPAEIDLSALRGLTRAPARRAGTGETPWPARLVGLTGDEQHQVLLDLVREHVAAVAGHDAAEDIDPDLAFQDLGFNSLTAVELRNQLGEAIGRRLPATMVFDHPTATALAGYLRDSLQPKETGGPGRLMADLESLENALDLLPEQDRQRAAARLRAILWKIDGDVPETDEIDLLSAEDEQLFQVLENELARGGDSPR</sequence>
<feature type="domain" description="Ketosynthase family 3 (KS3)" evidence="13">
    <location>
        <begin position="34"/>
        <end position="460"/>
    </location>
</feature>
<evidence type="ECO:0000313" key="15">
    <source>
        <dbReference type="EMBL" id="GAA3566878.1"/>
    </source>
</evidence>
<comment type="pathway">
    <text evidence="2">Antibiotic biosynthesis.</text>
</comment>
<dbReference type="SUPFAM" id="SSF53901">
    <property type="entry name" value="Thiolase-like"/>
    <property type="match status" value="1"/>
</dbReference>
<comment type="cofactor">
    <cofactor evidence="1">
        <name>pantetheine 4'-phosphate</name>
        <dbReference type="ChEBI" id="CHEBI:47942"/>
    </cofactor>
</comment>
<evidence type="ECO:0000256" key="1">
    <source>
        <dbReference type="ARBA" id="ARBA00001957"/>
    </source>
</evidence>
<proteinExistence type="predicted"/>
<evidence type="ECO:0000256" key="4">
    <source>
        <dbReference type="ARBA" id="ARBA00022553"/>
    </source>
</evidence>
<dbReference type="InterPro" id="IPR014043">
    <property type="entry name" value="Acyl_transferase_dom"/>
</dbReference>
<dbReference type="Pfam" id="PF08990">
    <property type="entry name" value="Docking"/>
    <property type="match status" value="1"/>
</dbReference>
<dbReference type="Proteomes" id="UP001500630">
    <property type="component" value="Unassembled WGS sequence"/>
</dbReference>
<keyword evidence="5" id="KW-0808">Transferase</keyword>
<dbReference type="PROSITE" id="PS52004">
    <property type="entry name" value="KS3_2"/>
    <property type="match status" value="1"/>
</dbReference>
<evidence type="ECO:0000259" key="13">
    <source>
        <dbReference type="PROSITE" id="PS52004"/>
    </source>
</evidence>
<dbReference type="Pfam" id="PF02801">
    <property type="entry name" value="Ketoacyl-synt_C"/>
    <property type="match status" value="1"/>
</dbReference>
<dbReference type="Gene3D" id="3.40.50.720">
    <property type="entry name" value="NAD(P)-binding Rossmann-like Domain"/>
    <property type="match status" value="1"/>
</dbReference>
<keyword evidence="3" id="KW-0596">Phosphopantetheine</keyword>
<dbReference type="Pfam" id="PF22953">
    <property type="entry name" value="SpnB_Rossmann"/>
    <property type="match status" value="1"/>
</dbReference>
<dbReference type="InterPro" id="IPR016036">
    <property type="entry name" value="Malonyl_transacylase_ACP-bd"/>
</dbReference>
<evidence type="ECO:0000259" key="12">
    <source>
        <dbReference type="PROSITE" id="PS50075"/>
    </source>
</evidence>
<dbReference type="InterPro" id="IPR009081">
    <property type="entry name" value="PP-bd_ACP"/>
</dbReference>
<evidence type="ECO:0000256" key="9">
    <source>
        <dbReference type="PROSITE-ProRule" id="PRU01363"/>
    </source>
</evidence>
<dbReference type="InterPro" id="IPR020841">
    <property type="entry name" value="PKS_Beta-ketoAc_synthase_dom"/>
</dbReference>
<feature type="region of interest" description="C-terminal hotdog fold" evidence="9">
    <location>
        <begin position="1096"/>
        <end position="1231"/>
    </location>
</feature>
<feature type="region of interest" description="Disordered" evidence="11">
    <location>
        <begin position="1360"/>
        <end position="1395"/>
    </location>
</feature>
<comment type="caution">
    <text evidence="15">The sequence shown here is derived from an EMBL/GenBank/DDBJ whole genome shotgun (WGS) entry which is preliminary data.</text>
</comment>
<keyword evidence="8" id="KW-0012">Acyltransferase</keyword>
<evidence type="ECO:0000259" key="14">
    <source>
        <dbReference type="PROSITE" id="PS52019"/>
    </source>
</evidence>
<dbReference type="RefSeq" id="WP_345566014.1">
    <property type="nucleotide sequence ID" value="NZ_BAABDQ010000012.1"/>
</dbReference>
<dbReference type="PROSITE" id="PS50075">
    <property type="entry name" value="CARRIER"/>
    <property type="match status" value="1"/>
</dbReference>
<dbReference type="Pfam" id="PF21089">
    <property type="entry name" value="PKS_DH_N"/>
    <property type="match status" value="1"/>
</dbReference>
<organism evidence="15 16">
    <name type="scientific">Nonomuraea rosea</name>
    <dbReference type="NCBI Taxonomy" id="638574"/>
    <lineage>
        <taxon>Bacteria</taxon>
        <taxon>Bacillati</taxon>
        <taxon>Actinomycetota</taxon>
        <taxon>Actinomycetes</taxon>
        <taxon>Streptosporangiales</taxon>
        <taxon>Streptosporangiaceae</taxon>
        <taxon>Nonomuraea</taxon>
    </lineage>
</organism>
<dbReference type="Pfam" id="PF16197">
    <property type="entry name" value="KAsynt_C_assoc"/>
    <property type="match status" value="1"/>
</dbReference>
<dbReference type="SUPFAM" id="SSF55048">
    <property type="entry name" value="Probable ACP-binding domain of malonyl-CoA ACP transacylase"/>
    <property type="match status" value="1"/>
</dbReference>
<dbReference type="SMART" id="SM00822">
    <property type="entry name" value="PKS_KR"/>
    <property type="match status" value="1"/>
</dbReference>
<feature type="coiled-coil region" evidence="10">
    <location>
        <begin position="5"/>
        <end position="32"/>
    </location>
</feature>
<dbReference type="SMART" id="SM00827">
    <property type="entry name" value="PKS_AT"/>
    <property type="match status" value="1"/>
</dbReference>
<keyword evidence="4" id="KW-0597">Phosphoprotein</keyword>
<evidence type="ECO:0000256" key="11">
    <source>
        <dbReference type="SAM" id="MobiDB-lite"/>
    </source>
</evidence>
<dbReference type="Pfam" id="PF00109">
    <property type="entry name" value="ketoacyl-synt"/>
    <property type="match status" value="1"/>
</dbReference>
<dbReference type="Gene3D" id="3.40.47.10">
    <property type="match status" value="1"/>
</dbReference>
<dbReference type="Pfam" id="PF08659">
    <property type="entry name" value="KR"/>
    <property type="match status" value="1"/>
</dbReference>
<gene>
    <name evidence="15" type="ORF">GCM10022419_054450</name>
</gene>
<dbReference type="InterPro" id="IPR049552">
    <property type="entry name" value="PKS_DH_N"/>
</dbReference>
<dbReference type="SMART" id="SM00823">
    <property type="entry name" value="PKS_PP"/>
    <property type="match status" value="1"/>
</dbReference>
<feature type="region of interest" description="Disordered" evidence="11">
    <location>
        <begin position="1077"/>
        <end position="1096"/>
    </location>
</feature>
<dbReference type="InterPro" id="IPR057326">
    <property type="entry name" value="KR_dom"/>
</dbReference>
<dbReference type="PANTHER" id="PTHR43775:SF51">
    <property type="entry name" value="INACTIVE PHENOLPHTHIOCEROL SYNTHESIS POLYKETIDE SYNTHASE TYPE I PKS1-RELATED"/>
    <property type="match status" value="1"/>
</dbReference>
<name>A0ABP6XIB8_9ACTN</name>
<dbReference type="Gene3D" id="3.10.129.110">
    <property type="entry name" value="Polyketide synthase dehydratase"/>
    <property type="match status" value="1"/>
</dbReference>
<dbReference type="EMBL" id="BAABDQ010000012">
    <property type="protein sequence ID" value="GAA3566878.1"/>
    <property type="molecule type" value="Genomic_DNA"/>
</dbReference>
<evidence type="ECO:0000256" key="6">
    <source>
        <dbReference type="ARBA" id="ARBA00023194"/>
    </source>
</evidence>
<dbReference type="InterPro" id="IPR020807">
    <property type="entry name" value="PKS_DH"/>
</dbReference>
<dbReference type="InterPro" id="IPR014030">
    <property type="entry name" value="Ketoacyl_synth_N"/>
</dbReference>
<dbReference type="InterPro" id="IPR032821">
    <property type="entry name" value="PKS_assoc"/>
</dbReference>
<dbReference type="InterPro" id="IPR049551">
    <property type="entry name" value="PKS_DH_C"/>
</dbReference>
<dbReference type="Gene3D" id="3.30.70.3290">
    <property type="match status" value="1"/>
</dbReference>
<keyword evidence="7" id="KW-0511">Multifunctional enzyme</keyword>
<dbReference type="SUPFAM" id="SSF51735">
    <property type="entry name" value="NAD(P)-binding Rossmann-fold domains"/>
    <property type="match status" value="2"/>
</dbReference>
<keyword evidence="10" id="KW-0175">Coiled coil</keyword>
<dbReference type="SUPFAM" id="SSF52151">
    <property type="entry name" value="FabD/lysophospholipase-like"/>
    <property type="match status" value="1"/>
</dbReference>
<dbReference type="Pfam" id="PF14765">
    <property type="entry name" value="PS-DH"/>
    <property type="match status" value="1"/>
</dbReference>
<evidence type="ECO:0000256" key="2">
    <source>
        <dbReference type="ARBA" id="ARBA00004792"/>
    </source>
</evidence>
<dbReference type="SMART" id="SM00825">
    <property type="entry name" value="PKS_KS"/>
    <property type="match status" value="1"/>
</dbReference>
<dbReference type="InterPro" id="IPR006162">
    <property type="entry name" value="Ppantetheine_attach_site"/>
</dbReference>
<protein>
    <recommendedName>
        <fullName evidence="17">SDR family NAD(P)-dependent oxidoreductase</fullName>
    </recommendedName>
</protein>
<reference evidence="16" key="1">
    <citation type="journal article" date="2019" name="Int. J. Syst. Evol. Microbiol.">
        <title>The Global Catalogue of Microorganisms (GCM) 10K type strain sequencing project: providing services to taxonomists for standard genome sequencing and annotation.</title>
        <authorList>
            <consortium name="The Broad Institute Genomics Platform"/>
            <consortium name="The Broad Institute Genome Sequencing Center for Infectious Disease"/>
            <person name="Wu L."/>
            <person name="Ma J."/>
        </authorList>
    </citation>
    <scope>NUCLEOTIDE SEQUENCE [LARGE SCALE GENOMIC DNA]</scope>
    <source>
        <strain evidence="16">JCM 17326</strain>
    </source>
</reference>
<evidence type="ECO:0000313" key="16">
    <source>
        <dbReference type="Proteomes" id="UP001500630"/>
    </source>
</evidence>
<dbReference type="InterPro" id="IPR001227">
    <property type="entry name" value="Ac_transferase_dom_sf"/>
</dbReference>
<evidence type="ECO:0000256" key="5">
    <source>
        <dbReference type="ARBA" id="ARBA00022679"/>
    </source>
</evidence>
<dbReference type="InterPro" id="IPR018201">
    <property type="entry name" value="Ketoacyl_synth_AS"/>
</dbReference>
<dbReference type="PROSITE" id="PS00606">
    <property type="entry name" value="KS3_1"/>
    <property type="match status" value="1"/>
</dbReference>
<dbReference type="Gene3D" id="3.40.366.10">
    <property type="entry name" value="Malonyl-Coenzyme A Acyl Carrier Protein, domain 2"/>
    <property type="match status" value="1"/>
</dbReference>
<evidence type="ECO:0000256" key="10">
    <source>
        <dbReference type="SAM" id="Coils"/>
    </source>
</evidence>